<dbReference type="SUPFAM" id="SSF81324">
    <property type="entry name" value="Voltage-gated potassium channels"/>
    <property type="match status" value="1"/>
</dbReference>
<feature type="transmembrane region" description="Helical" evidence="1">
    <location>
        <begin position="27"/>
        <end position="45"/>
    </location>
</feature>
<dbReference type="Gene3D" id="2.60.120.10">
    <property type="entry name" value="Jelly Rolls"/>
    <property type="match status" value="1"/>
</dbReference>
<name>A0A2A4K6K8_HELVI</name>
<feature type="domain" description="Cyclic nucleotide-binding" evidence="2">
    <location>
        <begin position="312"/>
        <end position="416"/>
    </location>
</feature>
<dbReference type="GO" id="GO:0005886">
    <property type="term" value="C:plasma membrane"/>
    <property type="evidence" value="ECO:0007669"/>
    <property type="project" value="TreeGrafter"/>
</dbReference>
<evidence type="ECO:0000256" key="1">
    <source>
        <dbReference type="SAM" id="Phobius"/>
    </source>
</evidence>
<keyword evidence="1" id="KW-0472">Membrane</keyword>
<sequence>MIGTSPISIIRTLKIHLIDEETPQLRWNYVTSFYMIVAMLTTTGSDEFSIEEVLPMSILAVVLVCGKMLAAIVVAASIQLAYSSKYALTAYEKVTRELIDMLKNQGLSNYQLKKFWKYIQQLWVTERGRQAAMTIIGVVIMLHTFACLWLVAMIGTSPISIIRTLKIHLIDEETPQLRWNYVTSFYMIVAMLTTTGSDEFSIEEVLPMSILAVVLVCGKMLAAIVVAASIQLAYSSKYALTAYEKVTRELIDMLKNQGLSNYQLKKFWKYIQQLWVTERGRQLPILLYQTPYVRRCDLMSAMFGHHLRNCYIFAETGEAFLRQLTVALDYTIFFPGNYIVVAGDSEARMYWVASGTVSVVSVRADLTEITHELLGSGDVFGILQGMNRGISHCFSYRAETKVSILTLSLDSWIDILRFFPEAKKMILERSEVLFTQIT</sequence>
<dbReference type="Pfam" id="PF00027">
    <property type="entry name" value="cNMP_binding"/>
    <property type="match status" value="1"/>
</dbReference>
<evidence type="ECO:0000313" key="3">
    <source>
        <dbReference type="EMBL" id="PCG79905.1"/>
    </source>
</evidence>
<dbReference type="SMART" id="SM00100">
    <property type="entry name" value="cNMP"/>
    <property type="match status" value="1"/>
</dbReference>
<comment type="caution">
    <text evidence="3">The sequence shown here is derived from an EMBL/GenBank/DDBJ whole genome shotgun (WGS) entry which is preliminary data.</text>
</comment>
<accession>A0A2A4K6K8</accession>
<dbReference type="PROSITE" id="PS50042">
    <property type="entry name" value="CNMP_BINDING_3"/>
    <property type="match status" value="1"/>
</dbReference>
<organism evidence="3">
    <name type="scientific">Heliothis virescens</name>
    <name type="common">Tobacco budworm moth</name>
    <dbReference type="NCBI Taxonomy" id="7102"/>
    <lineage>
        <taxon>Eukaryota</taxon>
        <taxon>Metazoa</taxon>
        <taxon>Ecdysozoa</taxon>
        <taxon>Arthropoda</taxon>
        <taxon>Hexapoda</taxon>
        <taxon>Insecta</taxon>
        <taxon>Pterygota</taxon>
        <taxon>Neoptera</taxon>
        <taxon>Endopterygota</taxon>
        <taxon>Lepidoptera</taxon>
        <taxon>Glossata</taxon>
        <taxon>Ditrysia</taxon>
        <taxon>Noctuoidea</taxon>
        <taxon>Noctuidae</taxon>
        <taxon>Heliothinae</taxon>
        <taxon>Heliothis</taxon>
    </lineage>
</organism>
<dbReference type="SUPFAM" id="SSF51206">
    <property type="entry name" value="cAMP-binding domain-like"/>
    <property type="match status" value="1"/>
</dbReference>
<keyword evidence="1" id="KW-1133">Transmembrane helix</keyword>
<dbReference type="EMBL" id="NWSH01000075">
    <property type="protein sequence ID" value="PCG79905.1"/>
    <property type="molecule type" value="Genomic_DNA"/>
</dbReference>
<dbReference type="GO" id="GO:0042391">
    <property type="term" value="P:regulation of membrane potential"/>
    <property type="evidence" value="ECO:0007669"/>
    <property type="project" value="TreeGrafter"/>
</dbReference>
<evidence type="ECO:0000259" key="2">
    <source>
        <dbReference type="PROSITE" id="PS50042"/>
    </source>
</evidence>
<dbReference type="InterPro" id="IPR018490">
    <property type="entry name" value="cNMP-bd_dom_sf"/>
</dbReference>
<dbReference type="STRING" id="7102.A0A2A4K6K8"/>
<dbReference type="InterPro" id="IPR050818">
    <property type="entry name" value="KCNH_animal-type"/>
</dbReference>
<dbReference type="InterPro" id="IPR014710">
    <property type="entry name" value="RmlC-like_jellyroll"/>
</dbReference>
<feature type="transmembrane region" description="Helical" evidence="1">
    <location>
        <begin position="208"/>
        <end position="230"/>
    </location>
</feature>
<feature type="transmembrane region" description="Helical" evidence="1">
    <location>
        <begin position="131"/>
        <end position="156"/>
    </location>
</feature>
<protein>
    <recommendedName>
        <fullName evidence="2">Cyclic nucleotide-binding domain-containing protein</fullName>
    </recommendedName>
</protein>
<dbReference type="CDD" id="cd00038">
    <property type="entry name" value="CAP_ED"/>
    <property type="match status" value="1"/>
</dbReference>
<dbReference type="PANTHER" id="PTHR10217">
    <property type="entry name" value="VOLTAGE AND LIGAND GATED POTASSIUM CHANNEL"/>
    <property type="match status" value="1"/>
</dbReference>
<dbReference type="AlphaFoldDB" id="A0A2A4K6K8"/>
<feature type="transmembrane region" description="Helical" evidence="1">
    <location>
        <begin position="57"/>
        <end position="82"/>
    </location>
</feature>
<keyword evidence="1" id="KW-0812">Transmembrane</keyword>
<proteinExistence type="predicted"/>
<reference evidence="3" key="1">
    <citation type="submission" date="2017-09" db="EMBL/GenBank/DDBJ databases">
        <title>Contemporary evolution of a Lepidopteran species, Heliothis virescens, in response to modern agricultural practices.</title>
        <authorList>
            <person name="Fritz M.L."/>
            <person name="Deyonke A.M."/>
            <person name="Papanicolaou A."/>
            <person name="Micinski S."/>
            <person name="Westbrook J."/>
            <person name="Gould F."/>
        </authorList>
    </citation>
    <scope>NUCLEOTIDE SEQUENCE [LARGE SCALE GENOMIC DNA]</scope>
    <source>
        <strain evidence="3">HvINT-</strain>
        <tissue evidence="3">Whole body</tissue>
    </source>
</reference>
<dbReference type="PANTHER" id="PTHR10217:SF548">
    <property type="entry name" value="GH12235P"/>
    <property type="match status" value="1"/>
</dbReference>
<gene>
    <name evidence="3" type="ORF">B5V51_13246</name>
</gene>
<dbReference type="Gene3D" id="1.10.287.70">
    <property type="match status" value="1"/>
</dbReference>
<dbReference type="GO" id="GO:0005242">
    <property type="term" value="F:inward rectifier potassium channel activity"/>
    <property type="evidence" value="ECO:0007669"/>
    <property type="project" value="TreeGrafter"/>
</dbReference>
<dbReference type="InterPro" id="IPR000595">
    <property type="entry name" value="cNMP-bd_dom"/>
</dbReference>